<evidence type="ECO:0000259" key="6">
    <source>
        <dbReference type="Pfam" id="PF04335"/>
    </source>
</evidence>
<accession>A0A0D6GM01</accession>
<dbReference type="Proteomes" id="UP000067061">
    <property type="component" value="Chromosome"/>
</dbReference>
<evidence type="ECO:0000313" key="9">
    <source>
        <dbReference type="EMBL" id="PHH99903.1"/>
    </source>
</evidence>
<dbReference type="InterPro" id="IPR032710">
    <property type="entry name" value="NTF2-like_dom_sf"/>
</dbReference>
<reference evidence="10 14" key="4">
    <citation type="submission" date="2017-06" db="EMBL/GenBank/DDBJ databases">
        <title>Draft genome sequence of Fusobacterium nucleatum subsp. polymorphum KCOM 1271 (=ChDC F305).</title>
        <authorList>
            <person name="Kook J.-K."/>
            <person name="Park S.-N."/>
            <person name="Lim Y.K."/>
            <person name="Roh H."/>
        </authorList>
    </citation>
    <scope>NUCLEOTIDE SEQUENCE [LARGE SCALE GENOMIC DNA]</scope>
    <source>
        <strain evidence="10">KCOM 1271</strain>
        <strain evidence="14">KCOM 1271 (ChDC F305)</strain>
    </source>
</reference>
<name>A0A0D6GM01_FUSNP</name>
<evidence type="ECO:0000256" key="3">
    <source>
        <dbReference type="ARBA" id="ARBA00022989"/>
    </source>
</evidence>
<keyword evidence="2 5" id="KW-0812">Transmembrane</keyword>
<dbReference type="EMBL" id="NIRN01000002">
    <property type="protein sequence ID" value="PHI03814.1"/>
    <property type="molecule type" value="Genomic_DNA"/>
</dbReference>
<evidence type="ECO:0000313" key="11">
    <source>
        <dbReference type="Proteomes" id="UP000067061"/>
    </source>
</evidence>
<comment type="subcellular location">
    <subcellularLocation>
        <location evidence="1">Membrane</location>
        <topology evidence="1">Single-pass membrane protein</topology>
    </subcellularLocation>
</comment>
<dbReference type="Proteomes" id="UP000197470">
    <property type="component" value="Unassembled WGS sequence"/>
</dbReference>
<organism evidence="10 14">
    <name type="scientific">Fusobacterium nucleatum subsp. polymorphum</name>
    <name type="common">Fusobacterium polymorphum</name>
    <dbReference type="NCBI Taxonomy" id="76857"/>
    <lineage>
        <taxon>Bacteria</taxon>
        <taxon>Fusobacteriati</taxon>
        <taxon>Fusobacteriota</taxon>
        <taxon>Fusobacteriia</taxon>
        <taxon>Fusobacteriales</taxon>
        <taxon>Fusobacteriaceae</taxon>
        <taxon>Fusobacterium</taxon>
    </lineage>
</organism>
<reference evidence="8 12" key="2">
    <citation type="submission" date="2017-05" db="EMBL/GenBank/DDBJ databases">
        <title>Genome sequencing of Fusobacterium nucleatum subsp. polymorphum KCOM 1001 (=ChDC F119).</title>
        <authorList>
            <person name="Kook J.-K."/>
            <person name="Park S.-N."/>
            <person name="Lim Y.K."/>
            <person name="Roh H."/>
        </authorList>
    </citation>
    <scope>NUCLEOTIDE SEQUENCE [LARGE SCALE GENOMIC DNA]</scope>
    <source>
        <strain evidence="8 12">KCOM 1001</strain>
    </source>
</reference>
<dbReference type="SUPFAM" id="SSF54427">
    <property type="entry name" value="NTF2-like"/>
    <property type="match status" value="1"/>
</dbReference>
<evidence type="ECO:0000313" key="12">
    <source>
        <dbReference type="Proteomes" id="UP000197470"/>
    </source>
</evidence>
<dbReference type="Proteomes" id="UP000224182">
    <property type="component" value="Unassembled WGS sequence"/>
</dbReference>
<reference evidence="7 11" key="1">
    <citation type="submission" date="2015-11" db="EMBL/GenBank/DDBJ databases">
        <authorList>
            <person name="Kook J.-K."/>
            <person name="Park S.-N."/>
            <person name="Lim Y.K."/>
            <person name="Jo E."/>
        </authorList>
    </citation>
    <scope>NUCLEOTIDE SEQUENCE [LARGE SCALE GENOMIC DNA]</scope>
    <source>
        <strain evidence="7 11">ChDC F306</strain>
    </source>
</reference>
<evidence type="ECO:0000313" key="7">
    <source>
        <dbReference type="EMBL" id="ALM94210.1"/>
    </source>
</evidence>
<dbReference type="RefSeq" id="WP_005898518.1">
    <property type="nucleotide sequence ID" value="NZ_CP013121.1"/>
</dbReference>
<dbReference type="EMBL" id="NIRK01000001">
    <property type="protein sequence ID" value="PHH99903.1"/>
    <property type="molecule type" value="Genomic_DNA"/>
</dbReference>
<dbReference type="CDD" id="cd16425">
    <property type="entry name" value="TrbF"/>
    <property type="match status" value="1"/>
</dbReference>
<protein>
    <submittedName>
        <fullName evidence="10">Conjugal transfer protein TrbF</fullName>
    </submittedName>
</protein>
<evidence type="ECO:0000256" key="4">
    <source>
        <dbReference type="ARBA" id="ARBA00023136"/>
    </source>
</evidence>
<dbReference type="Pfam" id="PF04335">
    <property type="entry name" value="VirB8"/>
    <property type="match status" value="1"/>
</dbReference>
<dbReference type="Proteomes" id="UP000223525">
    <property type="component" value="Unassembled WGS sequence"/>
</dbReference>
<dbReference type="EMBL" id="CP013121">
    <property type="protein sequence ID" value="ALM94210.1"/>
    <property type="molecule type" value="Genomic_DNA"/>
</dbReference>
<dbReference type="GeneID" id="45635470"/>
<evidence type="ECO:0000313" key="8">
    <source>
        <dbReference type="EMBL" id="OWP25369.1"/>
    </source>
</evidence>
<reference evidence="9 13" key="3">
    <citation type="submission" date="2017-06" db="EMBL/GenBank/DDBJ databases">
        <title>Draft genome sequence of Fusobacterium nucleatum subsp. polymorphum KCOM 1248 (=ChDC F113).</title>
        <authorList>
            <person name="Kook J.-K."/>
            <person name="Park S.-N."/>
            <person name="Lim Y.K."/>
            <person name="Roh H."/>
        </authorList>
    </citation>
    <scope>NUCLEOTIDE SEQUENCE [LARGE SCALE GENOMIC DNA]</scope>
    <source>
        <strain evidence="9">KCOM 1248</strain>
        <strain evidence="13">KCOM 1248 (ChDC F113)</strain>
    </source>
</reference>
<dbReference type="AlphaFoldDB" id="A0A0D6GM01"/>
<evidence type="ECO:0000256" key="5">
    <source>
        <dbReference type="SAM" id="Phobius"/>
    </source>
</evidence>
<gene>
    <name evidence="9" type="ORF">CA836_09730</name>
    <name evidence="8" type="ORF">CA839_05210</name>
    <name evidence="10" type="ORF">CBG54_12525</name>
    <name evidence="7" type="ORF">RO02_06125</name>
</gene>
<evidence type="ECO:0000313" key="14">
    <source>
        <dbReference type="Proteomes" id="UP000224182"/>
    </source>
</evidence>
<feature type="domain" description="Bacterial virulence protein VirB8" evidence="6">
    <location>
        <begin position="31"/>
        <end position="230"/>
    </location>
</feature>
<dbReference type="Gene3D" id="3.10.450.230">
    <property type="entry name" value="VirB8 protein"/>
    <property type="match status" value="1"/>
</dbReference>
<evidence type="ECO:0000313" key="10">
    <source>
        <dbReference type="EMBL" id="PHI03814.1"/>
    </source>
</evidence>
<keyword evidence="4 5" id="KW-0472">Membrane</keyword>
<evidence type="ECO:0000256" key="1">
    <source>
        <dbReference type="ARBA" id="ARBA00004167"/>
    </source>
</evidence>
<feature type="transmembrane region" description="Helical" evidence="5">
    <location>
        <begin position="43"/>
        <end position="65"/>
    </location>
</feature>
<dbReference type="InterPro" id="IPR007430">
    <property type="entry name" value="VirB8"/>
</dbReference>
<proteinExistence type="predicted"/>
<evidence type="ECO:0000313" key="13">
    <source>
        <dbReference type="Proteomes" id="UP000223525"/>
    </source>
</evidence>
<keyword evidence="3 5" id="KW-1133">Transmembrane helix</keyword>
<sequence>MPKEKNQKFSWKPSKHFSGNKEDFSINNPFYDRMLSLSKSCRNWQLAFLIMALFEGGTLLGYFHLANKTKLVPYIVEVDKEKGSFYYTGRMDQINYTVDDTIIFAMLNDFVIDTRSVSLDKVFTYKKMKREYSFLSSEMKNKMNVDINNLKLEDKFKNKESIDVVITSMLRNSEDIYQVNWTEKTYKNGSLVSVDKKTGNFSVIQQDKMNPEDLKINPLGLIIQDYHITNDLSK</sequence>
<dbReference type="EMBL" id="NHRT01000001">
    <property type="protein sequence ID" value="OWP25369.1"/>
    <property type="molecule type" value="Genomic_DNA"/>
</dbReference>
<dbReference type="GO" id="GO:0016020">
    <property type="term" value="C:membrane"/>
    <property type="evidence" value="ECO:0007669"/>
    <property type="project" value="UniProtKB-SubCell"/>
</dbReference>
<dbReference type="KEGG" id="fpol:ERS445057_01703"/>
<evidence type="ECO:0000256" key="2">
    <source>
        <dbReference type="ARBA" id="ARBA00022692"/>
    </source>
</evidence>
<dbReference type="InterPro" id="IPR035658">
    <property type="entry name" value="TrbF"/>
</dbReference>